<dbReference type="SUPFAM" id="SSF54001">
    <property type="entry name" value="Cysteine proteinases"/>
    <property type="match status" value="1"/>
</dbReference>
<accession>A0A9J6BGG1</accession>
<feature type="chain" id="PRO_5039895755" description="Peptidase C1A papain C-terminal domain-containing protein" evidence="3">
    <location>
        <begin position="21"/>
        <end position="347"/>
    </location>
</feature>
<evidence type="ECO:0000256" key="3">
    <source>
        <dbReference type="SAM" id="SignalP"/>
    </source>
</evidence>
<dbReference type="Pfam" id="PF00112">
    <property type="entry name" value="Peptidase_C1"/>
    <property type="match status" value="1"/>
</dbReference>
<dbReference type="GO" id="GO:0008234">
    <property type="term" value="F:cysteine-type peptidase activity"/>
    <property type="evidence" value="ECO:0007669"/>
    <property type="project" value="InterPro"/>
</dbReference>
<evidence type="ECO:0000313" key="5">
    <source>
        <dbReference type="EMBL" id="KAG5668595.1"/>
    </source>
</evidence>
<evidence type="ECO:0000256" key="2">
    <source>
        <dbReference type="ARBA" id="ARBA00023157"/>
    </source>
</evidence>
<dbReference type="PRINTS" id="PR00705">
    <property type="entry name" value="PAPAIN"/>
</dbReference>
<dbReference type="PROSITE" id="PS00639">
    <property type="entry name" value="THIOL_PROTEASE_HIS"/>
    <property type="match status" value="1"/>
</dbReference>
<keyword evidence="3" id="KW-0732">Signal</keyword>
<evidence type="ECO:0000313" key="6">
    <source>
        <dbReference type="Proteomes" id="UP001107558"/>
    </source>
</evidence>
<keyword evidence="2" id="KW-1015">Disulfide bond</keyword>
<comment type="caution">
    <text evidence="5">The sequence shown here is derived from an EMBL/GenBank/DDBJ whole genome shotgun (WGS) entry which is preliminary data.</text>
</comment>
<keyword evidence="6" id="KW-1185">Reference proteome</keyword>
<dbReference type="EMBL" id="JADBJN010000004">
    <property type="protein sequence ID" value="KAG5668595.1"/>
    <property type="molecule type" value="Genomic_DNA"/>
</dbReference>
<sequence>MKFFRIFLISSIFLFDNSYTINDIVIREKYANWKRKILRTSPGSQNSTIFLPSNTSEGFLNFKKSLMDISKQNIKFLTGRSQFQMKLNIQASSSDAAKNIRNGFNPPKTSENPSLSTSDSFDYQDITYLPPSLDYRDFGLVTEVRDQGYTCGSCYAFSANCALEGQVAKYYGKLTALSEQNIVDCSTSYGNKGCDYGYMEAAFKYAKFNPGLANGTTYPYYGIDNQCQYTPQMLSAEISAYTFVPKDENILKQALVDVGPLSIAIKADLNSIYYYTGGIYDDDNCRGTVNHAVCLVGYGTDNTTTPPTDYWIIKNSWSNDWGENGFMKMKMGTNLCGITNYVIYPNI</sequence>
<evidence type="ECO:0000256" key="1">
    <source>
        <dbReference type="ARBA" id="ARBA00008455"/>
    </source>
</evidence>
<dbReference type="SMART" id="SM00645">
    <property type="entry name" value="Pept_C1"/>
    <property type="match status" value="1"/>
</dbReference>
<dbReference type="InterPro" id="IPR025661">
    <property type="entry name" value="Pept_asp_AS"/>
</dbReference>
<dbReference type="AlphaFoldDB" id="A0A9J6BGG1"/>
<dbReference type="InterPro" id="IPR025660">
    <property type="entry name" value="Pept_his_AS"/>
</dbReference>
<evidence type="ECO:0000259" key="4">
    <source>
        <dbReference type="SMART" id="SM00645"/>
    </source>
</evidence>
<comment type="similarity">
    <text evidence="1">Belongs to the peptidase C1 family.</text>
</comment>
<dbReference type="Gene3D" id="3.90.70.10">
    <property type="entry name" value="Cysteine proteinases"/>
    <property type="match status" value="1"/>
</dbReference>
<dbReference type="InterPro" id="IPR038765">
    <property type="entry name" value="Papain-like_cys_pep_sf"/>
</dbReference>
<dbReference type="FunFam" id="3.90.70.10:FF:000332">
    <property type="entry name" value="Cathepsin L1"/>
    <property type="match status" value="1"/>
</dbReference>
<dbReference type="GO" id="GO:0006508">
    <property type="term" value="P:proteolysis"/>
    <property type="evidence" value="ECO:0007669"/>
    <property type="project" value="InterPro"/>
</dbReference>
<dbReference type="PROSITE" id="PS00640">
    <property type="entry name" value="THIOL_PROTEASE_ASN"/>
    <property type="match status" value="1"/>
</dbReference>
<dbReference type="OrthoDB" id="10253408at2759"/>
<proteinExistence type="inferred from homology"/>
<dbReference type="InterPro" id="IPR013128">
    <property type="entry name" value="Peptidase_C1A"/>
</dbReference>
<dbReference type="InterPro" id="IPR039417">
    <property type="entry name" value="Peptidase_C1A_papain-like"/>
</dbReference>
<protein>
    <recommendedName>
        <fullName evidence="4">Peptidase C1A papain C-terminal domain-containing protein</fullName>
    </recommendedName>
</protein>
<reference evidence="5" key="1">
    <citation type="submission" date="2021-03" db="EMBL/GenBank/DDBJ databases">
        <title>Chromosome level genome of the anhydrobiotic midge Polypedilum vanderplanki.</title>
        <authorList>
            <person name="Yoshida Y."/>
            <person name="Kikawada T."/>
            <person name="Gusev O."/>
        </authorList>
    </citation>
    <scope>NUCLEOTIDE SEQUENCE</scope>
    <source>
        <strain evidence="5">NIAS01</strain>
        <tissue evidence="5">Whole body or cell culture</tissue>
    </source>
</reference>
<name>A0A9J6BGG1_POLVA</name>
<dbReference type="CDD" id="cd02248">
    <property type="entry name" value="Peptidase_C1A"/>
    <property type="match status" value="1"/>
</dbReference>
<feature type="domain" description="Peptidase C1A papain C-terminal" evidence="4">
    <location>
        <begin position="129"/>
        <end position="346"/>
    </location>
</feature>
<feature type="signal peptide" evidence="3">
    <location>
        <begin position="1"/>
        <end position="20"/>
    </location>
</feature>
<dbReference type="PANTHER" id="PTHR12411">
    <property type="entry name" value="CYSTEINE PROTEASE FAMILY C1-RELATED"/>
    <property type="match status" value="1"/>
</dbReference>
<dbReference type="InterPro" id="IPR000668">
    <property type="entry name" value="Peptidase_C1A_C"/>
</dbReference>
<gene>
    <name evidence="5" type="ORF">PVAND_016531</name>
</gene>
<dbReference type="Proteomes" id="UP001107558">
    <property type="component" value="Chromosome 4"/>
</dbReference>
<organism evidence="5 6">
    <name type="scientific">Polypedilum vanderplanki</name>
    <name type="common">Sleeping chironomid midge</name>
    <dbReference type="NCBI Taxonomy" id="319348"/>
    <lineage>
        <taxon>Eukaryota</taxon>
        <taxon>Metazoa</taxon>
        <taxon>Ecdysozoa</taxon>
        <taxon>Arthropoda</taxon>
        <taxon>Hexapoda</taxon>
        <taxon>Insecta</taxon>
        <taxon>Pterygota</taxon>
        <taxon>Neoptera</taxon>
        <taxon>Endopterygota</taxon>
        <taxon>Diptera</taxon>
        <taxon>Nematocera</taxon>
        <taxon>Chironomoidea</taxon>
        <taxon>Chironomidae</taxon>
        <taxon>Chironominae</taxon>
        <taxon>Polypedilum</taxon>
        <taxon>Polypedilum</taxon>
    </lineage>
</organism>